<accession>A0A8V5FNN3</accession>
<evidence type="ECO:0000313" key="2">
    <source>
        <dbReference type="Proteomes" id="UP000694405"/>
    </source>
</evidence>
<dbReference type="GO" id="GO:0042984">
    <property type="term" value="P:regulation of amyloid precursor protein biosynthetic process"/>
    <property type="evidence" value="ECO:0007669"/>
    <property type="project" value="TreeGrafter"/>
</dbReference>
<dbReference type="AlphaFoldDB" id="A0A8V5FNN3"/>
<proteinExistence type="predicted"/>
<dbReference type="GO" id="GO:0005737">
    <property type="term" value="C:cytoplasm"/>
    <property type="evidence" value="ECO:0007669"/>
    <property type="project" value="TreeGrafter"/>
</dbReference>
<keyword evidence="2" id="KW-1185">Reference proteome</keyword>
<protein>
    <submittedName>
        <fullName evidence="1">Uncharacterized protein</fullName>
    </submittedName>
</protein>
<dbReference type="PANTHER" id="PTHR12178">
    <property type="entry name" value="EF-HAND DOMAIN-CONTAINING PROTEIN"/>
    <property type="match status" value="1"/>
</dbReference>
<dbReference type="Proteomes" id="UP000694405">
    <property type="component" value="Chromosome 1"/>
</dbReference>
<dbReference type="Gene3D" id="1.10.238.10">
    <property type="entry name" value="EF-hand"/>
    <property type="match status" value="1"/>
</dbReference>
<evidence type="ECO:0000313" key="1">
    <source>
        <dbReference type="Ensembl" id="ENSMUNP00000025291.1"/>
    </source>
</evidence>
<dbReference type="PROSITE" id="PS50222">
    <property type="entry name" value="EF_HAND_2"/>
    <property type="match status" value="1"/>
</dbReference>
<dbReference type="GO" id="GO:0005509">
    <property type="term" value="F:calcium ion binding"/>
    <property type="evidence" value="ECO:0007669"/>
    <property type="project" value="InterPro"/>
</dbReference>
<reference evidence="1" key="2">
    <citation type="submission" date="2025-08" db="UniProtKB">
        <authorList>
            <consortium name="Ensembl"/>
        </authorList>
    </citation>
    <scope>IDENTIFICATION</scope>
</reference>
<reference evidence="1" key="1">
    <citation type="submission" date="2020-03" db="EMBL/GenBank/DDBJ databases">
        <title>Melopsittacus undulatus (budgerigar) genome, bMelUnd1, maternal haplotype with Z.</title>
        <authorList>
            <person name="Gedman G."/>
            <person name="Mountcastle J."/>
            <person name="Haase B."/>
            <person name="Formenti G."/>
            <person name="Wright T."/>
            <person name="Apodaca J."/>
            <person name="Pelan S."/>
            <person name="Chow W."/>
            <person name="Rhie A."/>
            <person name="Howe K."/>
            <person name="Fedrigo O."/>
            <person name="Jarvis E.D."/>
        </authorList>
    </citation>
    <scope>NUCLEOTIDE SEQUENCE [LARGE SCALE GENOMIC DNA]</scope>
</reference>
<sequence length="126" mass="14423">ISFFFFFFCICLLVISLAFKTHYISTFHFFIVSDDGKLSFDEFKAYFADGILSGEELHELFHTIDTHNNDNLDTEELCEYFSQHLGEYENVLSVLEDLNITILKAMDKTKKPSHYCDRAGGAAKAG</sequence>
<reference evidence="1" key="3">
    <citation type="submission" date="2025-09" db="UniProtKB">
        <authorList>
            <consortium name="Ensembl"/>
        </authorList>
    </citation>
    <scope>IDENTIFICATION</scope>
</reference>
<organism evidence="1 2">
    <name type="scientific">Melopsittacus undulatus</name>
    <name type="common">Budgerigar</name>
    <name type="synonym">Psittacus undulatus</name>
    <dbReference type="NCBI Taxonomy" id="13146"/>
    <lineage>
        <taxon>Eukaryota</taxon>
        <taxon>Metazoa</taxon>
        <taxon>Chordata</taxon>
        <taxon>Craniata</taxon>
        <taxon>Vertebrata</taxon>
        <taxon>Euteleostomi</taxon>
        <taxon>Archelosauria</taxon>
        <taxon>Archosauria</taxon>
        <taxon>Dinosauria</taxon>
        <taxon>Saurischia</taxon>
        <taxon>Theropoda</taxon>
        <taxon>Coelurosauria</taxon>
        <taxon>Aves</taxon>
        <taxon>Neognathae</taxon>
        <taxon>Neoaves</taxon>
        <taxon>Telluraves</taxon>
        <taxon>Australaves</taxon>
        <taxon>Psittaciformes</taxon>
        <taxon>Psittaculidae</taxon>
        <taxon>Melopsittacus</taxon>
    </lineage>
</organism>
<dbReference type="InterPro" id="IPR039862">
    <property type="entry name" value="NECAB1/2/3"/>
</dbReference>
<dbReference type="Ensembl" id="ENSMUNT00000035431.1">
    <property type="protein sequence ID" value="ENSMUNP00000025291.1"/>
    <property type="gene ID" value="ENSMUNG00000020514.1"/>
</dbReference>
<dbReference type="PANTHER" id="PTHR12178:SF11">
    <property type="entry name" value="N-TERMINAL EF-HAND CALCIUM-BINDING PROTEIN 1"/>
    <property type="match status" value="1"/>
</dbReference>
<dbReference type="SUPFAM" id="SSF47473">
    <property type="entry name" value="EF-hand"/>
    <property type="match status" value="1"/>
</dbReference>
<dbReference type="InterPro" id="IPR002048">
    <property type="entry name" value="EF_hand_dom"/>
</dbReference>
<dbReference type="InterPro" id="IPR011992">
    <property type="entry name" value="EF-hand-dom_pair"/>
</dbReference>
<name>A0A8V5FNN3_MELUD</name>